<proteinExistence type="predicted"/>
<sequence>MEAAMNASKRDASRAAFSPVFSIDECRRIARAYDGSPQSIDRLLTQWSAQKPGLKRRHITRAAQRGGYRPDIARRRWTESENAWLLQHWSSLSDTELAAALGRPAGAIQQHYRRLRSTVASPAERTFSLGALRRLTGVDPREWRDFIRRGWLESGGGPRDRKAGRAVQVSAEAVLALLQAHPEVLNYERATDEARLALNLARLPAPPRFKRVTCRSRPCRQQGGTAFWAPIYAAPRCPRCGRLTSRLSTLAQYRVQAENAAESAAADRSP</sequence>
<dbReference type="RefSeq" id="WP_322464091.1">
    <property type="nucleotide sequence ID" value="NZ_JAXOJX010000001.1"/>
</dbReference>
<accession>A0ABU5I7B8</accession>
<geneLocation type="plasmid" evidence="1">
    <name>unnamed</name>
</geneLocation>
<evidence type="ECO:0000313" key="1">
    <source>
        <dbReference type="EMBL" id="MDZ5454991.1"/>
    </source>
</evidence>
<comment type="caution">
    <text evidence="1">The sequence shown here is derived from an EMBL/GenBank/DDBJ whole genome shotgun (WGS) entry which is preliminary data.</text>
</comment>
<dbReference type="Proteomes" id="UP001293718">
    <property type="component" value="Unassembled WGS sequence"/>
</dbReference>
<keyword evidence="1" id="KW-0614">Plasmid</keyword>
<organism evidence="1 2">
    <name type="scientific">Azohydromonas lata</name>
    <dbReference type="NCBI Taxonomy" id="45677"/>
    <lineage>
        <taxon>Bacteria</taxon>
        <taxon>Pseudomonadati</taxon>
        <taxon>Pseudomonadota</taxon>
        <taxon>Betaproteobacteria</taxon>
        <taxon>Burkholderiales</taxon>
        <taxon>Sphaerotilaceae</taxon>
        <taxon>Azohydromonas</taxon>
    </lineage>
</organism>
<reference evidence="1 2" key="1">
    <citation type="submission" date="2023-11" db="EMBL/GenBank/DDBJ databases">
        <title>Draft genome of Azohydromonas lata strain H1 (DSM1123), a polyhydroxyalkanoate producer.</title>
        <authorList>
            <person name="Traversa D."/>
            <person name="D'Addabbo P."/>
            <person name="Pazzani C."/>
            <person name="Manzari C."/>
            <person name="Chiara M."/>
            <person name="Scrascia M."/>
        </authorList>
    </citation>
    <scope>NUCLEOTIDE SEQUENCE [LARGE SCALE GENOMIC DNA]</scope>
    <source>
        <strain evidence="1 2">H1</strain>
        <plasmid evidence="1">unnamed</plasmid>
    </source>
</reference>
<dbReference type="EMBL" id="JAXOJX010000001">
    <property type="protein sequence ID" value="MDZ5454991.1"/>
    <property type="molecule type" value="Genomic_DNA"/>
</dbReference>
<protein>
    <submittedName>
        <fullName evidence="1">Uncharacterized protein</fullName>
    </submittedName>
</protein>
<evidence type="ECO:0000313" key="2">
    <source>
        <dbReference type="Proteomes" id="UP001293718"/>
    </source>
</evidence>
<name>A0ABU5I7B8_9BURK</name>
<keyword evidence="2" id="KW-1185">Reference proteome</keyword>
<gene>
    <name evidence="1" type="ORF">SM757_00250</name>
</gene>